<evidence type="ECO:0000313" key="1">
    <source>
        <dbReference type="EMBL" id="KAK9233824.1"/>
    </source>
</evidence>
<dbReference type="Proteomes" id="UP001433508">
    <property type="component" value="Unassembled WGS sequence"/>
</dbReference>
<proteinExistence type="predicted"/>
<sequence>MFHTSRWDYSVTGGSPTDPSLEKLKDKRVAIIGTGATAVQIVPHIARWAKHLYVVQRTPAAVDRRDQRETDSEWYKKEVANSPGWQRERLRIFHQHFTTAAQPSINLVNDQWTEAVSMAAVIGNPDPAAPKTMEDLPAYMKKLHAIDLPRQTAIRARAAQIVQDPAVAEKLQAWYPTWCKRPCFHDDYLSSFNRDNVTLVDTDGKGPDSLTPDSIVVADQKYHVDIIIFATGFRSPLDGTPADKANLTITGRNGVSMSQEWATHGPGTLHGVLDYNFPNLFLCGPRQASASLSYLFGVDALGKHSAYILKEAKLRAAGRPFAVATTKTAAEEWGTQVMMRAAPTAAIVGCTPSYMTLEGGIERVPPERQVIMARSGIWGLGIEDYLKHIEAWRAEGNLQGIEVST</sequence>
<gene>
    <name evidence="1" type="ORF">V1525DRAFT_415198</name>
</gene>
<dbReference type="EMBL" id="MU971578">
    <property type="protein sequence ID" value="KAK9233824.1"/>
    <property type="molecule type" value="Genomic_DNA"/>
</dbReference>
<protein>
    <submittedName>
        <fullName evidence="1">Uncharacterized protein</fullName>
    </submittedName>
</protein>
<keyword evidence="2" id="KW-1185">Reference proteome</keyword>
<reference evidence="2" key="1">
    <citation type="journal article" date="2024" name="Front. Bioeng. Biotechnol.">
        <title>Genome-scale model development and genomic sequencing of the oleaginous clade Lipomyces.</title>
        <authorList>
            <person name="Czajka J.J."/>
            <person name="Han Y."/>
            <person name="Kim J."/>
            <person name="Mondo S.J."/>
            <person name="Hofstad B.A."/>
            <person name="Robles A."/>
            <person name="Haridas S."/>
            <person name="Riley R."/>
            <person name="LaButti K."/>
            <person name="Pangilinan J."/>
            <person name="Andreopoulos W."/>
            <person name="Lipzen A."/>
            <person name="Yan J."/>
            <person name="Wang M."/>
            <person name="Ng V."/>
            <person name="Grigoriev I.V."/>
            <person name="Spatafora J.W."/>
            <person name="Magnuson J.K."/>
            <person name="Baker S.E."/>
            <person name="Pomraning K.R."/>
        </authorList>
    </citation>
    <scope>NUCLEOTIDE SEQUENCE [LARGE SCALE GENOMIC DNA]</scope>
    <source>
        <strain evidence="2">CBS 7786</strain>
    </source>
</reference>
<comment type="caution">
    <text evidence="1">The sequence shown here is derived from an EMBL/GenBank/DDBJ whole genome shotgun (WGS) entry which is preliminary data.</text>
</comment>
<organism evidence="1 2">
    <name type="scientific">Lipomyces kononenkoae</name>
    <name type="common">Yeast</name>
    <dbReference type="NCBI Taxonomy" id="34357"/>
    <lineage>
        <taxon>Eukaryota</taxon>
        <taxon>Fungi</taxon>
        <taxon>Dikarya</taxon>
        <taxon>Ascomycota</taxon>
        <taxon>Saccharomycotina</taxon>
        <taxon>Lipomycetes</taxon>
        <taxon>Lipomycetales</taxon>
        <taxon>Lipomycetaceae</taxon>
        <taxon>Lipomyces</taxon>
    </lineage>
</organism>
<name>A0ACC3SQB2_LIPKO</name>
<accession>A0ACC3SQB2</accession>
<evidence type="ECO:0000313" key="2">
    <source>
        <dbReference type="Proteomes" id="UP001433508"/>
    </source>
</evidence>